<evidence type="ECO:0000256" key="1">
    <source>
        <dbReference type="SAM" id="Phobius"/>
    </source>
</evidence>
<dbReference type="OrthoDB" id="3340520at2759"/>
<dbReference type="InterPro" id="IPR010775">
    <property type="entry name" value="DUF1365"/>
</dbReference>
<dbReference type="PANTHER" id="PTHR33973">
    <property type="entry name" value="OS07G0153300 PROTEIN"/>
    <property type="match status" value="1"/>
</dbReference>
<keyword evidence="1" id="KW-0812">Transmembrane</keyword>
<sequence length="615" mass="69560">MDGLVNTISIEVCLWADFLDRVVHCRLYGAGLAAIIGTYVIIWGSLLDTLLFALILDPKLPLLFVRQYVTQVNTAATSLLAGLLLLLIANLVSSATKKDNPLRAFVPPVFIPSRTTHTRLFPKKHSFSYSYLTVGIPVGFKGRASTLLSVDTSSLGWSWLQRALSYTLFTVDGTDYLARGTNRSGLRGKLEEFLRSEDVDPSKYPHAYLITAAKFLGYHFNPVSFWYLYTEEKKLDAIVLEVNNTFGERRPYIVFRGKDDEESSAMERSQITGSWDKDFHVSPFNSRKGSYSLLARDPLNTSMTKFHGLDVTIRLSSSKEHSKLVARLFGDGPPVDARELSALQTVKFVMSWCWIGFVTFPRIVKEAAALFFKRSLHVWYRPEPLKTTLGRVATSVEADLELCFRQYLQSVVESSKEPLAVKYTPSGITNYVPTTYRSPTSAQVDPRIIELQVLTPAFYSRIVQYTNTSRAIIEEAEQDLTIWTDDVATLGQLFTVMESNDSTNNWFLESVYFRAIQLLRRLPERISRPLTSAETTPMPQKDCETRPYRASSMDVFFSKASRPLKTSYRQATLQQLITERFFLGIPELLPVGILLAKIGMFFAVKTAVRGTFLVW</sequence>
<dbReference type="EMBL" id="CDHN01000001">
    <property type="protein sequence ID" value="CEJ82513.1"/>
    <property type="molecule type" value="Genomic_DNA"/>
</dbReference>
<keyword evidence="1" id="KW-1133">Transmembrane helix</keyword>
<gene>
    <name evidence="2" type="ORF">VHEMI02574</name>
</gene>
<evidence type="ECO:0000313" key="3">
    <source>
        <dbReference type="Proteomes" id="UP000039046"/>
    </source>
</evidence>
<name>A0A0A1SQ02_9HYPO</name>
<protein>
    <recommendedName>
        <fullName evidence="4">Cyclopropane-fatty-acyl-phospholipid synthase</fullName>
    </recommendedName>
</protein>
<feature type="transmembrane region" description="Helical" evidence="1">
    <location>
        <begin position="68"/>
        <end position="92"/>
    </location>
</feature>
<dbReference type="AlphaFoldDB" id="A0A0A1SQ02"/>
<reference evidence="2 3" key="1">
    <citation type="journal article" date="2015" name="Genome Announc.">
        <title>Draft Genome Sequence and Gene Annotation of the Entomopathogenic Fungus Verticillium hemipterigenum.</title>
        <authorList>
            <person name="Horn F."/>
            <person name="Habel A."/>
            <person name="Scharf D.H."/>
            <person name="Dworschak J."/>
            <person name="Brakhage A.A."/>
            <person name="Guthke R."/>
            <person name="Hertweck C."/>
            <person name="Linde J."/>
        </authorList>
    </citation>
    <scope>NUCLEOTIDE SEQUENCE [LARGE SCALE GENOMIC DNA]</scope>
</reference>
<dbReference type="Pfam" id="PF07103">
    <property type="entry name" value="DUF1365"/>
    <property type="match status" value="1"/>
</dbReference>
<dbReference type="HOGENOM" id="CLU_020424_1_0_1"/>
<keyword evidence="1" id="KW-0472">Membrane</keyword>
<dbReference type="Proteomes" id="UP000039046">
    <property type="component" value="Unassembled WGS sequence"/>
</dbReference>
<organism evidence="2 3">
    <name type="scientific">[Torrubiella] hemipterigena</name>
    <dbReference type="NCBI Taxonomy" id="1531966"/>
    <lineage>
        <taxon>Eukaryota</taxon>
        <taxon>Fungi</taxon>
        <taxon>Dikarya</taxon>
        <taxon>Ascomycota</taxon>
        <taxon>Pezizomycotina</taxon>
        <taxon>Sordariomycetes</taxon>
        <taxon>Hypocreomycetidae</taxon>
        <taxon>Hypocreales</taxon>
        <taxon>Clavicipitaceae</taxon>
        <taxon>Clavicipitaceae incertae sedis</taxon>
        <taxon>'Torrubiella' clade</taxon>
    </lineage>
</organism>
<evidence type="ECO:0000313" key="2">
    <source>
        <dbReference type="EMBL" id="CEJ82513.1"/>
    </source>
</evidence>
<feature type="transmembrane region" description="Helical" evidence="1">
    <location>
        <begin position="27"/>
        <end position="56"/>
    </location>
</feature>
<evidence type="ECO:0008006" key="4">
    <source>
        <dbReference type="Google" id="ProtNLM"/>
    </source>
</evidence>
<accession>A0A0A1SQ02</accession>
<proteinExistence type="predicted"/>
<keyword evidence="3" id="KW-1185">Reference proteome</keyword>
<dbReference type="PANTHER" id="PTHR33973:SF4">
    <property type="entry name" value="OS07G0153300 PROTEIN"/>
    <property type="match status" value="1"/>
</dbReference>